<dbReference type="Gene3D" id="2.160.20.110">
    <property type="match status" value="3"/>
</dbReference>
<name>A0A926FC47_9FIRM</name>
<evidence type="ECO:0000313" key="4">
    <source>
        <dbReference type="EMBL" id="MBC8595744.1"/>
    </source>
</evidence>
<keyword evidence="2" id="KW-0472">Membrane</keyword>
<evidence type="ECO:0000256" key="1">
    <source>
        <dbReference type="SAM" id="Coils"/>
    </source>
</evidence>
<dbReference type="Pfam" id="PF07581">
    <property type="entry name" value="Glug"/>
    <property type="match status" value="2"/>
</dbReference>
<dbReference type="EMBL" id="JACRTE010000002">
    <property type="protein sequence ID" value="MBC8595744.1"/>
    <property type="molecule type" value="Genomic_DNA"/>
</dbReference>
<organism evidence="4 5">
    <name type="scientific">Qingrenia yutianensis</name>
    <dbReference type="NCBI Taxonomy" id="2763676"/>
    <lineage>
        <taxon>Bacteria</taxon>
        <taxon>Bacillati</taxon>
        <taxon>Bacillota</taxon>
        <taxon>Clostridia</taxon>
        <taxon>Eubacteriales</taxon>
        <taxon>Oscillospiraceae</taxon>
        <taxon>Qingrenia</taxon>
    </lineage>
</organism>
<comment type="caution">
    <text evidence="4">The sequence shown here is derived from an EMBL/GenBank/DDBJ whole genome shotgun (WGS) entry which is preliminary data.</text>
</comment>
<feature type="domain" description="GLUG" evidence="3">
    <location>
        <begin position="140"/>
        <end position="161"/>
    </location>
</feature>
<accession>A0A926FC47</accession>
<dbReference type="AlphaFoldDB" id="A0A926FC47"/>
<feature type="coiled-coil region" evidence="1">
    <location>
        <begin position="680"/>
        <end position="725"/>
    </location>
</feature>
<dbReference type="SUPFAM" id="SSF58104">
    <property type="entry name" value="Methyl-accepting chemotaxis protein (MCP) signaling domain"/>
    <property type="match status" value="1"/>
</dbReference>
<dbReference type="InterPro" id="IPR011493">
    <property type="entry name" value="GLUG"/>
</dbReference>
<feature type="transmembrane region" description="Helical" evidence="2">
    <location>
        <begin position="1137"/>
        <end position="1159"/>
    </location>
</feature>
<reference evidence="4" key="1">
    <citation type="submission" date="2020-08" db="EMBL/GenBank/DDBJ databases">
        <title>Genome public.</title>
        <authorList>
            <person name="Liu C."/>
            <person name="Sun Q."/>
        </authorList>
    </citation>
    <scope>NUCLEOTIDE SEQUENCE</scope>
    <source>
        <strain evidence="4">NSJ-50</strain>
    </source>
</reference>
<feature type="domain" description="GLUG" evidence="3">
    <location>
        <begin position="165"/>
        <end position="190"/>
    </location>
</feature>
<keyword evidence="1" id="KW-0175">Coiled coil</keyword>
<keyword evidence="5" id="KW-1185">Reference proteome</keyword>
<sequence length="1191" mass="129275">MKTMKNMTKIMTINKHISLVLAVIMLLSVFAPLMSSFADSSDIVIKNEKDYLNLVKKCKTDTWSKGKTVTLANDIDLSKTDFSPIPIFGGHFDGKGYTISGIKINKKGSATGLFRYIQSGATVENLNVSGDITPDGTQKNIGGIVGSLSGTLKNCTFTGSIKAKTNVGGIAGYVTDSGVIDGCTFSGSVIATSYTGGIAGQNFGTISNCENKGGINTKNTEESKTIQDVDIDITNLRSTENFEAATDTGGIAGYSKGKISDCTNRGNVGYKSVGYNTGGICGRQAGYLNNCTNYGTINGRKDIGGIVGQAEPYIILEYARDVLEQANDVFGRIQDIADDNSLLSGTALGDSFDSLNDTLSRINSSAGVLSDDMSTYADKISDSANEISDRLNTAVEDAKGALDDAGKGCDALSLGMKSMEKSAEQLKNIVDDLRDAYHLANKSDGHLDDAMYYLERTSIRTSMAIEDLSDALKKLERGSKKLQTASKSLRLAFQQRDQAIKNLKDMWDAIGDIQTGISEGSASITEIAKILKDLVDKGYIKADTTELNKNLLALAKAYKNIAIALGDVRDGVLMMAEDFDMYTVASAFKTFAEAFDNLTEAIHYFRLARDDFDDAIDKLDDVSDSAKIAADTLKEGLSHIADSTDYLSSSVKKLADIADDFTKKGAVKMPVASEIFGNDFDNLLDEMKNMQNDFTNIKNVLSGKKDILSDKIDALNDEIRQLRSVLTKSYDDNIKADDDGFVEDVSDIDILSTTQGRIEGSRNRGEVYGDISVGGVVGSMAVEYDFDPEDDVKDRGTKSLKFTYKTKCVLRRCVNEGKVNSAKNYAGGIVGRMDLGSVLSCEGYGAVKANDGDYVGGIAGASETVIRNSAAKCTVSGNDYVGGVAGKADTVSHCYTVVTAEEHGEYAGAIAGDADDKSKISGNVFVGGELGGLDDINYTGKAQEGEISDYVSFVKSSFNTDTEFNLKFTADGKLIATVPFKYREEITADKIPSVPEKKGYYGKWSSYDFTSPEYETEIEAEYYRDIDIVESSLTRDGKAIMLLCGAFDDSASIRIAKNSQNHTKMKKVLDSYTVKIDGDYNDKHTVRYLPSENIKKVKLYAEYDGKIKKLKAKKFGSYLEFEISSGDFTIYETQKNYILGIVLKSLLAVIIALIIAFIIKNRRKFKMIFKKIKLPKLPKLPKADIKKLLKG</sequence>
<keyword evidence="2" id="KW-1133">Transmembrane helix</keyword>
<gene>
    <name evidence="4" type="ORF">H8706_02530</name>
</gene>
<dbReference type="Proteomes" id="UP000647416">
    <property type="component" value="Unassembled WGS sequence"/>
</dbReference>
<evidence type="ECO:0000259" key="3">
    <source>
        <dbReference type="Pfam" id="PF07581"/>
    </source>
</evidence>
<proteinExistence type="predicted"/>
<evidence type="ECO:0000313" key="5">
    <source>
        <dbReference type="Proteomes" id="UP000647416"/>
    </source>
</evidence>
<dbReference type="RefSeq" id="WP_262431382.1">
    <property type="nucleotide sequence ID" value="NZ_JACRTE010000002.1"/>
</dbReference>
<evidence type="ECO:0000256" key="2">
    <source>
        <dbReference type="SAM" id="Phobius"/>
    </source>
</evidence>
<keyword evidence="2" id="KW-0812">Transmembrane</keyword>
<protein>
    <recommendedName>
        <fullName evidence="3">GLUG domain-containing protein</fullName>
    </recommendedName>
</protein>